<evidence type="ECO:0000256" key="15">
    <source>
        <dbReference type="ARBA" id="ARBA00044519"/>
    </source>
</evidence>
<evidence type="ECO:0000256" key="2">
    <source>
        <dbReference type="ARBA" id="ARBA00009759"/>
    </source>
</evidence>
<feature type="binding site" evidence="18">
    <location>
        <position position="88"/>
    </location>
    <ligand>
        <name>Mg(2+)</name>
        <dbReference type="ChEBI" id="CHEBI:18420"/>
        <label>1</label>
        <note>catalytic</note>
    </ligand>
</feature>
<keyword evidence="20" id="KW-1185">Reference proteome</keyword>
<dbReference type="FunFam" id="3.40.190.80:FF:000006">
    <property type="entry name" value="Bisphosphate nucleotidase 1"/>
    <property type="match status" value="1"/>
</dbReference>
<dbReference type="OrthoDB" id="411145at2759"/>
<evidence type="ECO:0000256" key="7">
    <source>
        <dbReference type="ARBA" id="ARBA00022842"/>
    </source>
</evidence>
<evidence type="ECO:0000256" key="16">
    <source>
        <dbReference type="ARBA" id="ARBA00044544"/>
    </source>
</evidence>
<dbReference type="GO" id="GO:0046854">
    <property type="term" value="P:phosphatidylinositol phosphate biosynthetic process"/>
    <property type="evidence" value="ECO:0007669"/>
    <property type="project" value="InterPro"/>
</dbReference>
<dbReference type="EC" id="3.1.3.7" evidence="3"/>
<dbReference type="GO" id="GO:0046872">
    <property type="term" value="F:metal ion binding"/>
    <property type="evidence" value="ECO:0007669"/>
    <property type="project" value="UniProtKB-KW"/>
</dbReference>
<dbReference type="FunFam" id="3.30.540.10:FF:000023">
    <property type="entry name" value="Protein CBR-TAG-231"/>
    <property type="match status" value="1"/>
</dbReference>
<protein>
    <recommendedName>
        <fullName evidence="8">3'(2'),5'-bisphosphate nucleotidase 1</fullName>
        <ecNumber evidence="15">3.1.3.57</ecNumber>
        <ecNumber evidence="3">3.1.3.7</ecNumber>
    </recommendedName>
    <alternativeName>
        <fullName evidence="16">3'-phosphoadenosine 5'-phosphate phosphatase</fullName>
    </alternativeName>
    <alternativeName>
        <fullName evidence="9">Bisphosphate 3'-nucleotidase 1</fullName>
    </alternativeName>
    <alternativeName>
        <fullName evidence="17">Inositol-polyphosphate 1-phosphatase</fullName>
    </alternativeName>
</protein>
<evidence type="ECO:0000256" key="17">
    <source>
        <dbReference type="ARBA" id="ARBA00044554"/>
    </source>
</evidence>
<gene>
    <name evidence="19" type="primary">Bpnt1</name>
    <name evidence="19" type="ORF">FJT64_006958</name>
</gene>
<feature type="binding site" evidence="18">
    <location>
        <position position="132"/>
    </location>
    <ligand>
        <name>Mg(2+)</name>
        <dbReference type="ChEBI" id="CHEBI:18420"/>
        <label>1</label>
        <note>catalytic</note>
    </ligand>
</feature>
<evidence type="ECO:0000256" key="8">
    <source>
        <dbReference type="ARBA" id="ARBA00040342"/>
    </source>
</evidence>
<feature type="binding site" evidence="18">
    <location>
        <position position="261"/>
    </location>
    <ligand>
        <name>Mg(2+)</name>
        <dbReference type="ChEBI" id="CHEBI:18420"/>
        <label>1</label>
        <note>catalytic</note>
    </ligand>
</feature>
<accession>A0A6A4VGH6</accession>
<dbReference type="CDD" id="cd01640">
    <property type="entry name" value="IPPase"/>
    <property type="match status" value="1"/>
</dbReference>
<evidence type="ECO:0000256" key="11">
    <source>
        <dbReference type="ARBA" id="ARBA00044466"/>
    </source>
</evidence>
<keyword evidence="6" id="KW-0378">Hydrolase</keyword>
<sequence length="327" mass="34698">MVLTASPTSHPGSSEMTSVPAVQRVMGASVRIADRAAEIIRGILRAGDLGIVQKTGINDLQTEADRSAQRCIVANLARQFPRLTIIGEEEPDDRPVPDDWIVESGADPRAETLQCPEGLTGITEDQIVVWVDPLDGTKEFTQGLLDHVTVLIGIAAGGEPAAGVINQPYFNYQHPSEPQGRTIFGLRGGGVAGFEPRAPPADSRIVTTTRSHSTGLVQSALQALQPDQVLAVGGAGHKVMLLLEGRAHAYVFASPGCKKWDTCAPEAILTALGGRLTDIHGVQLRYGADVQHMNATGVLATAPGVEHDWYVQHIPADVRDGLKPKSG</sequence>
<dbReference type="GO" id="GO:0008441">
    <property type="term" value="F:3'(2'),5'-bisphosphate nucleotidase activity"/>
    <property type="evidence" value="ECO:0007669"/>
    <property type="project" value="UniProtKB-EC"/>
</dbReference>
<dbReference type="Gene3D" id="3.40.190.80">
    <property type="match status" value="1"/>
</dbReference>
<dbReference type="SUPFAM" id="SSF56655">
    <property type="entry name" value="Carbohydrate phosphatase"/>
    <property type="match status" value="1"/>
</dbReference>
<evidence type="ECO:0000256" key="18">
    <source>
        <dbReference type="PIRSR" id="PIRSR600760-2"/>
    </source>
</evidence>
<dbReference type="InterPro" id="IPR050725">
    <property type="entry name" value="CysQ/Inositol_MonoPase"/>
</dbReference>
<dbReference type="InterPro" id="IPR000760">
    <property type="entry name" value="Inositol_monophosphatase-like"/>
</dbReference>
<evidence type="ECO:0000256" key="13">
    <source>
        <dbReference type="ARBA" id="ARBA00044479"/>
    </source>
</evidence>
<comment type="cofactor">
    <cofactor evidence="1 18">
        <name>Mg(2+)</name>
        <dbReference type="ChEBI" id="CHEBI:18420"/>
    </cofactor>
</comment>
<feature type="binding site" evidence="18">
    <location>
        <position position="134"/>
    </location>
    <ligand>
        <name>Mg(2+)</name>
        <dbReference type="ChEBI" id="CHEBI:18420"/>
        <label>1</label>
        <note>catalytic</note>
    </ligand>
</feature>
<comment type="similarity">
    <text evidence="2">Belongs to the inositol monophosphatase superfamily.</text>
</comment>
<dbReference type="AlphaFoldDB" id="A0A6A4VGH6"/>
<evidence type="ECO:0000256" key="6">
    <source>
        <dbReference type="ARBA" id="ARBA00022801"/>
    </source>
</evidence>
<feature type="binding site" evidence="18">
    <location>
        <position position="135"/>
    </location>
    <ligand>
        <name>Mg(2+)</name>
        <dbReference type="ChEBI" id="CHEBI:18420"/>
        <label>1</label>
        <note>catalytic</note>
    </ligand>
</feature>
<dbReference type="InterPro" id="IPR020550">
    <property type="entry name" value="Inositol_monophosphatase_CS"/>
</dbReference>
<evidence type="ECO:0000256" key="3">
    <source>
        <dbReference type="ARBA" id="ARBA00012633"/>
    </source>
</evidence>
<dbReference type="EMBL" id="VIIS01001613">
    <property type="protein sequence ID" value="KAF0295547.1"/>
    <property type="molecule type" value="Genomic_DNA"/>
</dbReference>
<organism evidence="19 20">
    <name type="scientific">Amphibalanus amphitrite</name>
    <name type="common">Striped barnacle</name>
    <name type="synonym">Balanus amphitrite</name>
    <dbReference type="NCBI Taxonomy" id="1232801"/>
    <lineage>
        <taxon>Eukaryota</taxon>
        <taxon>Metazoa</taxon>
        <taxon>Ecdysozoa</taxon>
        <taxon>Arthropoda</taxon>
        <taxon>Crustacea</taxon>
        <taxon>Multicrustacea</taxon>
        <taxon>Cirripedia</taxon>
        <taxon>Thoracica</taxon>
        <taxon>Thoracicalcarea</taxon>
        <taxon>Balanomorpha</taxon>
        <taxon>Balanoidea</taxon>
        <taxon>Balanidae</taxon>
        <taxon>Amphibalaninae</taxon>
        <taxon>Amphibalanus</taxon>
    </lineage>
</organism>
<dbReference type="PANTHER" id="PTHR43028:SF5">
    <property type="entry name" value="3'(2'),5'-BISPHOSPHATE NUCLEOTIDASE 1"/>
    <property type="match status" value="1"/>
</dbReference>
<comment type="catalytic activity">
    <reaction evidence="10">
        <text>1D-myo-inositol 1,3,4-trisphosphate + H2O = 1D-myo-inositol 3,4-bisphosphate + phosphate</text>
        <dbReference type="Rhea" id="RHEA:70319"/>
        <dbReference type="ChEBI" id="CHEBI:15377"/>
        <dbReference type="ChEBI" id="CHEBI:43474"/>
        <dbReference type="ChEBI" id="CHEBI:58414"/>
        <dbReference type="ChEBI" id="CHEBI:83241"/>
    </reaction>
    <physiologicalReaction direction="left-to-right" evidence="10">
        <dbReference type="Rhea" id="RHEA:70320"/>
    </physiologicalReaction>
</comment>
<dbReference type="Gene3D" id="3.30.540.10">
    <property type="entry name" value="Fructose-1,6-Bisphosphatase, subunit A, domain 1"/>
    <property type="match status" value="1"/>
</dbReference>
<evidence type="ECO:0000256" key="12">
    <source>
        <dbReference type="ARBA" id="ARBA00044478"/>
    </source>
</evidence>
<evidence type="ECO:0000256" key="4">
    <source>
        <dbReference type="ARBA" id="ARBA00022671"/>
    </source>
</evidence>
<dbReference type="GO" id="GO:0004441">
    <property type="term" value="F:inositol-1,4-bisphosphate 1-phosphatase activity"/>
    <property type="evidence" value="ECO:0007669"/>
    <property type="project" value="UniProtKB-EC"/>
</dbReference>
<comment type="catalytic activity">
    <reaction evidence="12">
        <text>1D-myo-inositol 1,4-bisphosphate + H2O = 1D-myo-inositol 4-phosphate + phosphate</text>
        <dbReference type="Rhea" id="RHEA:15553"/>
        <dbReference type="ChEBI" id="CHEBI:15377"/>
        <dbReference type="ChEBI" id="CHEBI:43474"/>
        <dbReference type="ChEBI" id="CHEBI:58282"/>
        <dbReference type="ChEBI" id="CHEBI:58469"/>
        <dbReference type="EC" id="3.1.3.57"/>
    </reaction>
    <physiologicalReaction direction="left-to-right" evidence="12">
        <dbReference type="Rhea" id="RHEA:15554"/>
    </physiologicalReaction>
</comment>
<proteinExistence type="inferred from homology"/>
<comment type="catalytic activity">
    <reaction evidence="14">
        <text>3'-phosphoadenylyl sulfate + H2O = adenosine 5'-phosphosulfate + phosphate</text>
        <dbReference type="Rhea" id="RHEA:77639"/>
        <dbReference type="ChEBI" id="CHEBI:15377"/>
        <dbReference type="ChEBI" id="CHEBI:43474"/>
        <dbReference type="ChEBI" id="CHEBI:58243"/>
        <dbReference type="ChEBI" id="CHEBI:58339"/>
        <dbReference type="EC" id="3.1.3.7"/>
    </reaction>
    <physiologicalReaction direction="left-to-right" evidence="14">
        <dbReference type="Rhea" id="RHEA:77640"/>
    </physiologicalReaction>
</comment>
<dbReference type="PANTHER" id="PTHR43028">
    <property type="entry name" value="3'(2'),5'-BISPHOSPHATE NUCLEOTIDASE 1"/>
    <property type="match status" value="1"/>
</dbReference>
<dbReference type="PROSITE" id="PS00629">
    <property type="entry name" value="IMP_1"/>
    <property type="match status" value="1"/>
</dbReference>
<keyword evidence="5 18" id="KW-0479">Metal-binding</keyword>
<evidence type="ECO:0000256" key="9">
    <source>
        <dbReference type="ARBA" id="ARBA00041815"/>
    </source>
</evidence>
<evidence type="ECO:0000313" key="19">
    <source>
        <dbReference type="EMBL" id="KAF0295547.1"/>
    </source>
</evidence>
<evidence type="ECO:0000256" key="10">
    <source>
        <dbReference type="ARBA" id="ARBA00044465"/>
    </source>
</evidence>
<dbReference type="EC" id="3.1.3.57" evidence="15"/>
<name>A0A6A4VGH6_AMPAM</name>
<keyword evidence="4" id="KW-0452">Lithium</keyword>
<evidence type="ECO:0000313" key="20">
    <source>
        <dbReference type="Proteomes" id="UP000440578"/>
    </source>
</evidence>
<dbReference type="PROSITE" id="PS00630">
    <property type="entry name" value="IMP_2"/>
    <property type="match status" value="1"/>
</dbReference>
<dbReference type="InterPro" id="IPR020583">
    <property type="entry name" value="Inositol_monoP_metal-BS"/>
</dbReference>
<comment type="catalytic activity">
    <reaction evidence="13">
        <text>adenosine 3',5'-bisphosphate + H2O = AMP + phosphate</text>
        <dbReference type="Rhea" id="RHEA:10040"/>
        <dbReference type="ChEBI" id="CHEBI:15377"/>
        <dbReference type="ChEBI" id="CHEBI:43474"/>
        <dbReference type="ChEBI" id="CHEBI:58343"/>
        <dbReference type="ChEBI" id="CHEBI:456215"/>
        <dbReference type="EC" id="3.1.3.7"/>
    </reaction>
    <physiologicalReaction direction="left-to-right" evidence="13">
        <dbReference type="Rhea" id="RHEA:10041"/>
    </physiologicalReaction>
</comment>
<dbReference type="Pfam" id="PF00459">
    <property type="entry name" value="Inositol_P"/>
    <property type="match status" value="1"/>
</dbReference>
<evidence type="ECO:0000256" key="1">
    <source>
        <dbReference type="ARBA" id="ARBA00001946"/>
    </source>
</evidence>
<keyword evidence="7 18" id="KW-0460">Magnesium</keyword>
<dbReference type="Proteomes" id="UP000440578">
    <property type="component" value="Unassembled WGS sequence"/>
</dbReference>
<evidence type="ECO:0000256" key="5">
    <source>
        <dbReference type="ARBA" id="ARBA00022723"/>
    </source>
</evidence>
<comment type="caution">
    <text evidence="19">The sequence shown here is derived from an EMBL/GenBank/DDBJ whole genome shotgun (WGS) entry which is preliminary data.</text>
</comment>
<comment type="catalytic activity">
    <reaction evidence="11">
        <text>adenosine 2',5'-bisphosphate + H2O = AMP + phosphate</text>
        <dbReference type="Rhea" id="RHEA:77643"/>
        <dbReference type="ChEBI" id="CHEBI:15377"/>
        <dbReference type="ChEBI" id="CHEBI:43474"/>
        <dbReference type="ChEBI" id="CHEBI:194156"/>
        <dbReference type="ChEBI" id="CHEBI:456215"/>
        <dbReference type="EC" id="3.1.3.7"/>
    </reaction>
    <physiologicalReaction direction="left-to-right" evidence="11">
        <dbReference type="Rhea" id="RHEA:77644"/>
    </physiologicalReaction>
</comment>
<evidence type="ECO:0000256" key="14">
    <source>
        <dbReference type="ARBA" id="ARBA00044484"/>
    </source>
</evidence>
<reference evidence="19 20" key="1">
    <citation type="submission" date="2019-07" db="EMBL/GenBank/DDBJ databases">
        <title>Draft genome assembly of a fouling barnacle, Amphibalanus amphitrite (Darwin, 1854): The first reference genome for Thecostraca.</title>
        <authorList>
            <person name="Kim W."/>
        </authorList>
    </citation>
    <scope>NUCLEOTIDE SEQUENCE [LARGE SCALE GENOMIC DNA]</scope>
    <source>
        <strain evidence="19">SNU_AA5</strain>
        <tissue evidence="19">Soma without cirri and trophi</tissue>
    </source>
</reference>